<dbReference type="PANTHER" id="PTHR42966:SF1">
    <property type="entry name" value="SIALIC ACID SYNTHASE"/>
    <property type="match status" value="1"/>
</dbReference>
<dbReference type="EMBL" id="BARU01010344">
    <property type="protein sequence ID" value="GAH32238.1"/>
    <property type="molecule type" value="Genomic_DNA"/>
</dbReference>
<dbReference type="GO" id="GO:0016051">
    <property type="term" value="P:carbohydrate biosynthetic process"/>
    <property type="evidence" value="ECO:0007669"/>
    <property type="project" value="InterPro"/>
</dbReference>
<feature type="domain" description="AFP-like" evidence="1">
    <location>
        <begin position="238"/>
        <end position="294"/>
    </location>
</feature>
<name>X1GGT0_9ZZZZ</name>
<dbReference type="InterPro" id="IPR013785">
    <property type="entry name" value="Aldolase_TIM"/>
</dbReference>
<dbReference type="SUPFAM" id="SSF51569">
    <property type="entry name" value="Aldolase"/>
    <property type="match status" value="1"/>
</dbReference>
<evidence type="ECO:0000313" key="2">
    <source>
        <dbReference type="EMBL" id="GAH32238.1"/>
    </source>
</evidence>
<comment type="caution">
    <text evidence="2">The sequence shown here is derived from an EMBL/GenBank/DDBJ whole genome shotgun (WGS) entry which is preliminary data.</text>
</comment>
<dbReference type="InterPro" id="IPR006190">
    <property type="entry name" value="SAF_AFP_Neu5Ac"/>
</dbReference>
<dbReference type="Pfam" id="PF08666">
    <property type="entry name" value="SAF"/>
    <property type="match status" value="1"/>
</dbReference>
<dbReference type="Gene3D" id="3.20.20.70">
    <property type="entry name" value="Aldolase class I"/>
    <property type="match status" value="1"/>
</dbReference>
<dbReference type="InterPro" id="IPR013132">
    <property type="entry name" value="PseI/NeuA/B-like_N"/>
</dbReference>
<feature type="non-terminal residue" evidence="2">
    <location>
        <position position="1"/>
    </location>
</feature>
<dbReference type="SMART" id="SM00858">
    <property type="entry name" value="SAF"/>
    <property type="match status" value="1"/>
</dbReference>
<sequence>QTFKAEEFVSKKSLKAKHIEGKVSVFDMVKSLELGKEEFEQIAEYANKRAIMFLSTPLGEESAHLLYDLGVPAYKIASGDITNIPLLKYIASKKLPIILSTGMANLGEIEEALDAIYSTGNEDVVLLHCVASYPTPLEEVNLQAINTLKQAFQLPVGFSDHTISTIVPVAAVALGADVIEKHFTLDRNLPGPDHKASASPDELRQIVEGIREFEIASGSPLKRVNKSEKETKVAFRRSIVAITDIQNGTKITKDMLAIKRPQTGIPPQYIDTVIGRIAKSDIKAEEALTWGQIS</sequence>
<protein>
    <recommendedName>
        <fullName evidence="1">AFP-like domain-containing protein</fullName>
    </recommendedName>
</protein>
<dbReference type="Gene3D" id="3.90.1210.10">
    <property type="entry name" value="Antifreeze-like/N-acetylneuraminic acid synthase C-terminal domain"/>
    <property type="match status" value="1"/>
</dbReference>
<accession>X1GGT0</accession>
<dbReference type="InterPro" id="IPR051690">
    <property type="entry name" value="PseI-like"/>
</dbReference>
<dbReference type="InterPro" id="IPR013974">
    <property type="entry name" value="SAF"/>
</dbReference>
<proteinExistence type="predicted"/>
<dbReference type="InterPro" id="IPR036732">
    <property type="entry name" value="AFP_Neu5c_C_sf"/>
</dbReference>
<gene>
    <name evidence="2" type="ORF">S03H2_19749</name>
</gene>
<dbReference type="AlphaFoldDB" id="X1GGT0"/>
<organism evidence="2">
    <name type="scientific">marine sediment metagenome</name>
    <dbReference type="NCBI Taxonomy" id="412755"/>
    <lineage>
        <taxon>unclassified sequences</taxon>
        <taxon>metagenomes</taxon>
        <taxon>ecological metagenomes</taxon>
    </lineage>
</organism>
<dbReference type="CDD" id="cd11615">
    <property type="entry name" value="SAF_NeuB_like"/>
    <property type="match status" value="1"/>
</dbReference>
<dbReference type="InterPro" id="IPR057736">
    <property type="entry name" value="SAF_PseI/NeuA/NeuB"/>
</dbReference>
<dbReference type="PROSITE" id="PS50844">
    <property type="entry name" value="AFP_LIKE"/>
    <property type="match status" value="1"/>
</dbReference>
<evidence type="ECO:0000259" key="1">
    <source>
        <dbReference type="PROSITE" id="PS50844"/>
    </source>
</evidence>
<dbReference type="PANTHER" id="PTHR42966">
    <property type="entry name" value="N-ACETYLNEURAMINATE SYNTHASE"/>
    <property type="match status" value="1"/>
</dbReference>
<dbReference type="GO" id="GO:0047444">
    <property type="term" value="F:N-acylneuraminate-9-phosphate synthase activity"/>
    <property type="evidence" value="ECO:0007669"/>
    <property type="project" value="TreeGrafter"/>
</dbReference>
<dbReference type="SUPFAM" id="SSF51269">
    <property type="entry name" value="AFP III-like domain"/>
    <property type="match status" value="1"/>
</dbReference>
<dbReference type="Pfam" id="PF03102">
    <property type="entry name" value="NeuB"/>
    <property type="match status" value="1"/>
</dbReference>
<reference evidence="2" key="1">
    <citation type="journal article" date="2014" name="Front. Microbiol.">
        <title>High frequency of phylogenetically diverse reductive dehalogenase-homologous genes in deep subseafloor sedimentary metagenomes.</title>
        <authorList>
            <person name="Kawai M."/>
            <person name="Futagami T."/>
            <person name="Toyoda A."/>
            <person name="Takaki Y."/>
            <person name="Nishi S."/>
            <person name="Hori S."/>
            <person name="Arai W."/>
            <person name="Tsubouchi T."/>
            <person name="Morono Y."/>
            <person name="Uchiyama I."/>
            <person name="Ito T."/>
            <person name="Fujiyama A."/>
            <person name="Inagaki F."/>
            <person name="Takami H."/>
        </authorList>
    </citation>
    <scope>NUCLEOTIDE SEQUENCE</scope>
    <source>
        <strain evidence="2">Expedition CK06-06</strain>
    </source>
</reference>